<feature type="region of interest" description="Disordered" evidence="1">
    <location>
        <begin position="1543"/>
        <end position="1594"/>
    </location>
</feature>
<feature type="compositionally biased region" description="Basic and acidic residues" evidence="1">
    <location>
        <begin position="583"/>
        <end position="594"/>
    </location>
</feature>
<reference evidence="2 3" key="1">
    <citation type="submission" date="2021-06" db="EMBL/GenBank/DDBJ databases">
        <title>Caerostris darwini draft genome.</title>
        <authorList>
            <person name="Kono N."/>
            <person name="Arakawa K."/>
        </authorList>
    </citation>
    <scope>NUCLEOTIDE SEQUENCE [LARGE SCALE GENOMIC DNA]</scope>
</reference>
<feature type="region of interest" description="Disordered" evidence="1">
    <location>
        <begin position="386"/>
        <end position="409"/>
    </location>
</feature>
<proteinExistence type="predicted"/>
<evidence type="ECO:0000256" key="1">
    <source>
        <dbReference type="SAM" id="MobiDB-lite"/>
    </source>
</evidence>
<feature type="region of interest" description="Disordered" evidence="1">
    <location>
        <begin position="853"/>
        <end position="872"/>
    </location>
</feature>
<protein>
    <submittedName>
        <fullName evidence="2">Uncharacterized protein</fullName>
    </submittedName>
</protein>
<feature type="region of interest" description="Disordered" evidence="1">
    <location>
        <begin position="817"/>
        <end position="842"/>
    </location>
</feature>
<evidence type="ECO:0000313" key="2">
    <source>
        <dbReference type="EMBL" id="GIX97506.1"/>
    </source>
</evidence>
<feature type="region of interest" description="Disordered" evidence="1">
    <location>
        <begin position="573"/>
        <end position="615"/>
    </location>
</feature>
<feature type="region of interest" description="Disordered" evidence="1">
    <location>
        <begin position="1607"/>
        <end position="1816"/>
    </location>
</feature>
<feature type="compositionally biased region" description="Polar residues" evidence="1">
    <location>
        <begin position="1397"/>
        <end position="1420"/>
    </location>
</feature>
<feature type="compositionally biased region" description="Low complexity" evidence="1">
    <location>
        <begin position="1057"/>
        <end position="1074"/>
    </location>
</feature>
<keyword evidence="3" id="KW-1185">Reference proteome</keyword>
<feature type="region of interest" description="Disordered" evidence="1">
    <location>
        <begin position="1397"/>
        <end position="1509"/>
    </location>
</feature>
<comment type="caution">
    <text evidence="2">The sequence shown here is derived from an EMBL/GenBank/DDBJ whole genome shotgun (WGS) entry which is preliminary data.</text>
</comment>
<feature type="compositionally biased region" description="Low complexity" evidence="1">
    <location>
        <begin position="598"/>
        <end position="615"/>
    </location>
</feature>
<accession>A0AAV4PMX2</accession>
<feature type="compositionally biased region" description="Low complexity" evidence="1">
    <location>
        <begin position="860"/>
        <end position="872"/>
    </location>
</feature>
<feature type="region of interest" description="Disordered" evidence="1">
    <location>
        <begin position="1231"/>
        <end position="1271"/>
    </location>
</feature>
<dbReference type="EMBL" id="BPLQ01003044">
    <property type="protein sequence ID" value="GIX97506.1"/>
    <property type="molecule type" value="Genomic_DNA"/>
</dbReference>
<gene>
    <name evidence="2" type="ORF">CDAR_517411</name>
</gene>
<name>A0AAV4PMX2_9ARAC</name>
<dbReference type="Proteomes" id="UP001054837">
    <property type="component" value="Unassembled WGS sequence"/>
</dbReference>
<organism evidence="2 3">
    <name type="scientific">Caerostris darwini</name>
    <dbReference type="NCBI Taxonomy" id="1538125"/>
    <lineage>
        <taxon>Eukaryota</taxon>
        <taxon>Metazoa</taxon>
        <taxon>Ecdysozoa</taxon>
        <taxon>Arthropoda</taxon>
        <taxon>Chelicerata</taxon>
        <taxon>Arachnida</taxon>
        <taxon>Araneae</taxon>
        <taxon>Araneomorphae</taxon>
        <taxon>Entelegynae</taxon>
        <taxon>Araneoidea</taxon>
        <taxon>Araneidae</taxon>
        <taxon>Caerostris</taxon>
    </lineage>
</organism>
<feature type="region of interest" description="Disordered" evidence="1">
    <location>
        <begin position="489"/>
        <end position="513"/>
    </location>
</feature>
<feature type="region of interest" description="Disordered" evidence="1">
    <location>
        <begin position="1048"/>
        <end position="1081"/>
    </location>
</feature>
<feature type="compositionally biased region" description="Polar residues" evidence="1">
    <location>
        <begin position="489"/>
        <end position="502"/>
    </location>
</feature>
<evidence type="ECO:0000313" key="3">
    <source>
        <dbReference type="Proteomes" id="UP001054837"/>
    </source>
</evidence>
<feature type="compositionally biased region" description="Polar residues" evidence="1">
    <location>
        <begin position="1454"/>
        <end position="1467"/>
    </location>
</feature>
<sequence>MICYERQSNMAGINGNGNQQKKIIRFFPWLNIINEKFIKSFPNEYDIETLELLNMNIEKEILKIFLRCRPKRTEYLFELIGHLYGHFCWKNKFNKECSHMTDICEQLLSNFISVGLIFMKGDMRLPVLNRILAAVKMFPGSSDSLYNALLNVINLNSIDNSAYHKILNLAMTNMQHQFEGPAEYLKFILLCRKVNCSLENPIQTQAVIDIARNKIPNCLKFWMLEHQFEAFEKDSNQKIAKKLLNKSLKKNVVKKLEKIILPKSLLRKIATKVKKKMKLQESATSMDITEQAETGSATILSDYNETLEAPSHFSKSKKESLNSAPEQENIIKNLIGDENENNLSEIIQDSDLSKKKKKRKKTVCFENSVEGNLAVNIINKQQNYIDDTALSKDPQCPEPPSKKRKRKGKISVNVHDIDNDIIYDVEGSKNKIDDLGNMENLSKSYKDSDELVLPGQKYELSADVCNNIETDIVCDSMNKEEINDNLSNIENSSKTLPSSHLNPTKRKAETSNDLGEKTLDETALDVNALSENNAGHFKRKKQTVSLTEFKENVQNETHVDCSDNSILEKNTIEENSGIVPDETFSKKSKSESTDCVKLNSNSTENDSNLSSNSNLPSLKIELKGKEMLSDEIFSSCNEADSLKTFEESNSKLEDSDKCLISEKLENVVEIQGDLQIDDAQKTTKCEDGSSVQKELALNNFCQSEDIEELDSPIKTRNKISSSALQDNSTNVKLNSTEFNVNNEDEKLKTDVETGEVQNTTSQQKLCETENEKIKSHNFIDGNSSAETNLEAVSHNSSEKSINVDSLIQISENFSSCDSLDSPEFNSPVKRREVSPTADEEYSSLEDCNMAMSIPTNDEASSNSKDNSDVNDSFQSQDRVFKHGIEIEHSMSPTIKSEVTDSLPVEDNSKTFLGTSESSENNCYATQKNESFSKSLNVNYPTNDDPSNSQDNLVPVLKVGEETSLKKIKSEPVILISSSGIGSSESSENDNIETEQKVTKEHMECLASDNISESSEKNSTSNRKIELQIDENVVKTEFCKAHIFSGSLEESDDHSINPSTESSISLIPSDSSEIPQSKNNRGSTIKVESNLMILDSPSNIVLDCKIDSKPCNKSISDKCDIFNIMENILNRVAEVDNFDADCSFGTLQRLVLKDDIKVARNKLQLRSPSRNSNLGSLIEKAKNCLSFSDVSFESEDNSDEALTPPSRFSSYRNQLDDLEEIKTEGALSENIDLNETTNLSEYPSDISNYSDKSSCCSEDEDESRKNSASPLSSLDDTCDVLEAKDNDSTQECAKFDKEDCPVNSDENILLDQMIPFVNLGERCDQKSFSENDCSESEDFVNTNEKIKNACASSSISCIRQNPTTCNSVLETSNDVNFKSEISSPKSLMLSTEKNEMNNSLATSNDLGNTTSDNPVLEPSNQEDTKPELSMSESSLAEIGSENEKKSAENMKLTLTDDSTMNRRSSLELQTPKKAGRMSLRARNPPVSSNRVLRKSTIETPAVKRRSSKRLKKDLNMSLGFDFSGLSLNSPKPQKSRLNDSALENVAENDNEKDSVTSVGSSQPNKEDKRVTRMSTRSSSAVAEPNNSEESTEGRRKTMRSFLVVAPYQNSEDSVESVEKERRVTRMSNRSSVSVEKPCDDDSDSEQGEKSRRTTRTSTRTFVSVAKPRDEDNDSEQGEESRRTTRTSTRTFVSVVKPRDEDNDSEQGEESRRTTRTSTRTFVSVAKPRDEDIDSEQGEESRRNTRTSTRTFVSVAKPRDEDSDSEQAEESRRTTRTSTCTFVSKAKPRDEDSDSEQGVESRRTTRTSTRISSTVAGPFQQECDSKSYNLRARKSIIKPAKLKLSK</sequence>
<feature type="compositionally biased region" description="Polar residues" evidence="1">
    <location>
        <begin position="1231"/>
        <end position="1248"/>
    </location>
</feature>
<feature type="compositionally biased region" description="Polar residues" evidence="1">
    <location>
        <begin position="1571"/>
        <end position="1587"/>
    </location>
</feature>